<reference evidence="1 2" key="1">
    <citation type="submission" date="2024-04" db="EMBL/GenBank/DDBJ databases">
        <title>Dissimilatory iodate-reducing microorganisms contribute to the enrichment of iodine in groundwater.</title>
        <authorList>
            <person name="Jiang Z."/>
        </authorList>
    </citation>
    <scope>NUCLEOTIDE SEQUENCE [LARGE SCALE GENOMIC DNA]</scope>
    <source>
        <strain evidence="1 2">NCP973</strain>
    </source>
</reference>
<name>A0ABZ2XDY7_9RHOO</name>
<organism evidence="1 2">
    <name type="scientific">Azonexus hydrophilus</name>
    <dbReference type="NCBI Taxonomy" id="418702"/>
    <lineage>
        <taxon>Bacteria</taxon>
        <taxon>Pseudomonadati</taxon>
        <taxon>Pseudomonadota</taxon>
        <taxon>Betaproteobacteria</taxon>
        <taxon>Rhodocyclales</taxon>
        <taxon>Azonexaceae</taxon>
        <taxon>Azonexus</taxon>
    </lineage>
</organism>
<protein>
    <submittedName>
        <fullName evidence="1">Uncharacterized protein</fullName>
    </submittedName>
</protein>
<evidence type="ECO:0000313" key="2">
    <source>
        <dbReference type="Proteomes" id="UP001479520"/>
    </source>
</evidence>
<dbReference type="Proteomes" id="UP001479520">
    <property type="component" value="Chromosome"/>
</dbReference>
<sequence length="65" mass="7166">MTTTYAVEIAADTTEAEQFSAWLNAQGHTATVGRSTGNYINGEWTSSSAEASEIMRRLWDAYCNQ</sequence>
<gene>
    <name evidence="1" type="ORF">AADV58_11525</name>
</gene>
<proteinExistence type="predicted"/>
<keyword evidence="2" id="KW-1185">Reference proteome</keyword>
<accession>A0ABZ2XDY7</accession>
<dbReference type="EMBL" id="CP151406">
    <property type="protein sequence ID" value="WZJ20583.1"/>
    <property type="molecule type" value="Genomic_DNA"/>
</dbReference>
<dbReference type="RefSeq" id="WP_341743256.1">
    <property type="nucleotide sequence ID" value="NZ_CP151406.1"/>
</dbReference>
<evidence type="ECO:0000313" key="1">
    <source>
        <dbReference type="EMBL" id="WZJ20583.1"/>
    </source>
</evidence>